<accession>A0A381YSJ3</accession>
<organism evidence="2">
    <name type="scientific">marine metagenome</name>
    <dbReference type="NCBI Taxonomy" id="408172"/>
    <lineage>
        <taxon>unclassified sequences</taxon>
        <taxon>metagenomes</taxon>
        <taxon>ecological metagenomes</taxon>
    </lineage>
</organism>
<evidence type="ECO:0000256" key="1">
    <source>
        <dbReference type="SAM" id="MobiDB-lite"/>
    </source>
</evidence>
<feature type="compositionally biased region" description="Basic and acidic residues" evidence="1">
    <location>
        <begin position="22"/>
        <end position="40"/>
    </location>
</feature>
<feature type="compositionally biased region" description="Polar residues" evidence="1">
    <location>
        <begin position="7"/>
        <end position="19"/>
    </location>
</feature>
<sequence length="65" mass="6892">MVGPTANRLQKQHLGQTTRRPAGREASRDDPGVVEDHHVAGSEQVGKVPDGPVVDPTVDVDEQPG</sequence>
<gene>
    <name evidence="2" type="ORF">METZ01_LOCUS132793</name>
</gene>
<feature type="compositionally biased region" description="Low complexity" evidence="1">
    <location>
        <begin position="45"/>
        <end position="57"/>
    </location>
</feature>
<proteinExistence type="predicted"/>
<dbReference type="EMBL" id="UINC01018945">
    <property type="protein sequence ID" value="SVA79939.1"/>
    <property type="molecule type" value="Genomic_DNA"/>
</dbReference>
<dbReference type="AlphaFoldDB" id="A0A381YSJ3"/>
<evidence type="ECO:0000313" key="2">
    <source>
        <dbReference type="EMBL" id="SVA79939.1"/>
    </source>
</evidence>
<protein>
    <submittedName>
        <fullName evidence="2">Uncharacterized protein</fullName>
    </submittedName>
</protein>
<name>A0A381YSJ3_9ZZZZ</name>
<feature type="region of interest" description="Disordered" evidence="1">
    <location>
        <begin position="1"/>
        <end position="65"/>
    </location>
</feature>
<reference evidence="2" key="1">
    <citation type="submission" date="2018-05" db="EMBL/GenBank/DDBJ databases">
        <authorList>
            <person name="Lanie J.A."/>
            <person name="Ng W.-L."/>
            <person name="Kazmierczak K.M."/>
            <person name="Andrzejewski T.M."/>
            <person name="Davidsen T.M."/>
            <person name="Wayne K.J."/>
            <person name="Tettelin H."/>
            <person name="Glass J.I."/>
            <person name="Rusch D."/>
            <person name="Podicherti R."/>
            <person name="Tsui H.-C.T."/>
            <person name="Winkler M.E."/>
        </authorList>
    </citation>
    <scope>NUCLEOTIDE SEQUENCE</scope>
</reference>